<accession>A0AAP0X848</accession>
<dbReference type="GO" id="GO:0006096">
    <property type="term" value="P:glycolytic process"/>
    <property type="evidence" value="ECO:0007669"/>
    <property type="project" value="UniProtKB-KW"/>
</dbReference>
<dbReference type="AlphaFoldDB" id="A0AAP0X848"/>
<dbReference type="Pfam" id="PF00113">
    <property type="entry name" value="Enolase_C"/>
    <property type="match status" value="1"/>
</dbReference>
<evidence type="ECO:0000259" key="6">
    <source>
        <dbReference type="SMART" id="SM01192"/>
    </source>
</evidence>
<evidence type="ECO:0000256" key="3">
    <source>
        <dbReference type="ARBA" id="ARBA00012058"/>
    </source>
</evidence>
<comment type="caution">
    <text evidence="7">The sequence shown here is derived from an EMBL/GenBank/DDBJ whole genome shotgun (WGS) entry which is preliminary data.</text>
</comment>
<name>A0AAP0X848_LIQFO</name>
<keyword evidence="5" id="KW-0456">Lyase</keyword>
<dbReference type="SUPFAM" id="SSF51604">
    <property type="entry name" value="Enolase C-terminal domain-like"/>
    <property type="match status" value="1"/>
</dbReference>
<evidence type="ECO:0000256" key="1">
    <source>
        <dbReference type="ARBA" id="ARBA00005031"/>
    </source>
</evidence>
<dbReference type="EC" id="4.2.1.11" evidence="3"/>
<dbReference type="GO" id="GO:0000015">
    <property type="term" value="C:phosphopyruvate hydratase complex"/>
    <property type="evidence" value="ECO:0007669"/>
    <property type="project" value="InterPro"/>
</dbReference>
<dbReference type="GO" id="GO:0000287">
    <property type="term" value="F:magnesium ion binding"/>
    <property type="evidence" value="ECO:0007669"/>
    <property type="project" value="InterPro"/>
</dbReference>
<evidence type="ECO:0000313" key="7">
    <source>
        <dbReference type="EMBL" id="KAK9293287.1"/>
    </source>
</evidence>
<dbReference type="Proteomes" id="UP001415857">
    <property type="component" value="Unassembled WGS sequence"/>
</dbReference>
<comment type="similarity">
    <text evidence="2">Belongs to the enolase family.</text>
</comment>
<dbReference type="GO" id="GO:0004634">
    <property type="term" value="F:phosphopyruvate hydratase activity"/>
    <property type="evidence" value="ECO:0007669"/>
    <property type="project" value="UniProtKB-EC"/>
</dbReference>
<organism evidence="7 8">
    <name type="scientific">Liquidambar formosana</name>
    <name type="common">Formosan gum</name>
    <dbReference type="NCBI Taxonomy" id="63359"/>
    <lineage>
        <taxon>Eukaryota</taxon>
        <taxon>Viridiplantae</taxon>
        <taxon>Streptophyta</taxon>
        <taxon>Embryophyta</taxon>
        <taxon>Tracheophyta</taxon>
        <taxon>Spermatophyta</taxon>
        <taxon>Magnoliopsida</taxon>
        <taxon>eudicotyledons</taxon>
        <taxon>Gunneridae</taxon>
        <taxon>Pentapetalae</taxon>
        <taxon>Saxifragales</taxon>
        <taxon>Altingiaceae</taxon>
        <taxon>Liquidambar</taxon>
    </lineage>
</organism>
<dbReference type="Gene3D" id="3.20.20.120">
    <property type="entry name" value="Enolase-like C-terminal domain"/>
    <property type="match status" value="1"/>
</dbReference>
<evidence type="ECO:0000256" key="5">
    <source>
        <dbReference type="ARBA" id="ARBA00023239"/>
    </source>
</evidence>
<keyword evidence="4" id="KW-0324">Glycolysis</keyword>
<dbReference type="Gene3D" id="3.50.50.60">
    <property type="entry name" value="FAD/NAD(P)-binding domain"/>
    <property type="match status" value="1"/>
</dbReference>
<evidence type="ECO:0000256" key="4">
    <source>
        <dbReference type="ARBA" id="ARBA00023152"/>
    </source>
</evidence>
<dbReference type="PANTHER" id="PTHR11902">
    <property type="entry name" value="ENOLASE"/>
    <property type="match status" value="1"/>
</dbReference>
<evidence type="ECO:0000256" key="2">
    <source>
        <dbReference type="ARBA" id="ARBA00009604"/>
    </source>
</evidence>
<dbReference type="InterPro" id="IPR036188">
    <property type="entry name" value="FAD/NAD-bd_sf"/>
</dbReference>
<protein>
    <recommendedName>
        <fullName evidence="3">phosphopyruvate hydratase</fullName>
        <ecNumber evidence="3">4.2.1.11</ecNumber>
    </recommendedName>
</protein>
<sequence>MGTMVELQIGKKWSFLRWNHSSPSQSSSAARLLQIRRSSPTAARLRCTASSTFFSGEPELIHLHRQTRANPLPPPLCLLQIRRSSPTAARCWGITALEKWRSVTTEDGHVYEANYVILSVSIGVLQSDLISYKPSLPVIVREPTGHNRLLVKSTFMLYVKHVMVSHRSGETEDNFIADLSVGLASGQIKTGAPCRSIISFCASKKNLEQCVMLVKLSDHLKGNRENSASLFEIRSELKLPSQNKLPELRVTLGKLIGDFDKTNRLRGHLKVKFAVLGRY</sequence>
<reference evidence="7 8" key="1">
    <citation type="journal article" date="2024" name="Plant J.">
        <title>Genome sequences and population genomics reveal climatic adaptation and genomic divergence between two closely related sweetgum species.</title>
        <authorList>
            <person name="Xu W.Q."/>
            <person name="Ren C.Q."/>
            <person name="Zhang X.Y."/>
            <person name="Comes H.P."/>
            <person name="Liu X.H."/>
            <person name="Li Y.G."/>
            <person name="Kettle C.J."/>
            <person name="Jalonen R."/>
            <person name="Gaisberger H."/>
            <person name="Ma Y.Z."/>
            <person name="Qiu Y.X."/>
        </authorList>
    </citation>
    <scope>NUCLEOTIDE SEQUENCE [LARGE SCALE GENOMIC DNA]</scope>
    <source>
        <strain evidence="7">Hangzhou</strain>
    </source>
</reference>
<comment type="pathway">
    <text evidence="1">Carbohydrate degradation; glycolysis; pyruvate from D-glyceraldehyde 3-phosphate: step 4/5.</text>
</comment>
<dbReference type="PANTHER" id="PTHR11902:SF42">
    <property type="entry name" value="ENOLASE 1, CHLOROPLASTIC"/>
    <property type="match status" value="1"/>
</dbReference>
<dbReference type="EMBL" id="JBBPBK010000001">
    <property type="protein sequence ID" value="KAK9293287.1"/>
    <property type="molecule type" value="Genomic_DNA"/>
</dbReference>
<dbReference type="InterPro" id="IPR020810">
    <property type="entry name" value="Enolase_C"/>
</dbReference>
<gene>
    <name evidence="7" type="ORF">L1049_021279</name>
</gene>
<dbReference type="InterPro" id="IPR036849">
    <property type="entry name" value="Enolase-like_C_sf"/>
</dbReference>
<dbReference type="SMART" id="SM01192">
    <property type="entry name" value="Enolase_C"/>
    <property type="match status" value="1"/>
</dbReference>
<dbReference type="InterPro" id="IPR000941">
    <property type="entry name" value="Enolase"/>
</dbReference>
<proteinExistence type="inferred from homology"/>
<feature type="domain" description="Enolase C-terminal TIM barrel" evidence="6">
    <location>
        <begin position="69"/>
        <end position="206"/>
    </location>
</feature>
<evidence type="ECO:0000313" key="8">
    <source>
        <dbReference type="Proteomes" id="UP001415857"/>
    </source>
</evidence>
<keyword evidence="8" id="KW-1185">Reference proteome</keyword>